<keyword evidence="2" id="KW-0560">Oxidoreductase</keyword>
<comment type="caution">
    <text evidence="4">The sequence shown here is derived from an EMBL/GenBank/DDBJ whole genome shotgun (WGS) entry which is preliminary data.</text>
</comment>
<dbReference type="Proteomes" id="UP000638981">
    <property type="component" value="Unassembled WGS sequence"/>
</dbReference>
<dbReference type="Gene3D" id="3.40.50.360">
    <property type="match status" value="1"/>
</dbReference>
<reference evidence="4" key="2">
    <citation type="submission" date="2020-09" db="EMBL/GenBank/DDBJ databases">
        <authorList>
            <person name="Sun Q."/>
            <person name="Kim S."/>
        </authorList>
    </citation>
    <scope>NUCLEOTIDE SEQUENCE</scope>
    <source>
        <strain evidence="4">KCTC 23310</strain>
    </source>
</reference>
<dbReference type="InterPro" id="IPR029039">
    <property type="entry name" value="Flavoprotein-like_sf"/>
</dbReference>
<name>A0A918TYM6_9RHOB</name>
<evidence type="ECO:0000256" key="2">
    <source>
        <dbReference type="ARBA" id="ARBA00023002"/>
    </source>
</evidence>
<proteinExistence type="inferred from homology"/>
<dbReference type="GO" id="GO:0005829">
    <property type="term" value="C:cytosol"/>
    <property type="evidence" value="ECO:0007669"/>
    <property type="project" value="TreeGrafter"/>
</dbReference>
<dbReference type="InterPro" id="IPR003680">
    <property type="entry name" value="Flavodoxin_fold"/>
</dbReference>
<dbReference type="Pfam" id="PF02525">
    <property type="entry name" value="Flavodoxin_2"/>
    <property type="match status" value="1"/>
</dbReference>
<organism evidence="4 5">
    <name type="scientific">Neogemmobacter tilapiae</name>
    <dbReference type="NCBI Taxonomy" id="875041"/>
    <lineage>
        <taxon>Bacteria</taxon>
        <taxon>Pseudomonadati</taxon>
        <taxon>Pseudomonadota</taxon>
        <taxon>Alphaproteobacteria</taxon>
        <taxon>Rhodobacterales</taxon>
        <taxon>Paracoccaceae</taxon>
        <taxon>Neogemmobacter</taxon>
    </lineage>
</organism>
<dbReference type="SUPFAM" id="SSF52218">
    <property type="entry name" value="Flavoproteins"/>
    <property type="match status" value="1"/>
</dbReference>
<dbReference type="GO" id="GO:0003955">
    <property type="term" value="F:NAD(P)H dehydrogenase (quinone) activity"/>
    <property type="evidence" value="ECO:0007669"/>
    <property type="project" value="TreeGrafter"/>
</dbReference>
<reference evidence="4" key="1">
    <citation type="journal article" date="2014" name="Int. J. Syst. Evol. Microbiol.">
        <title>Complete genome sequence of Corynebacterium casei LMG S-19264T (=DSM 44701T), isolated from a smear-ripened cheese.</title>
        <authorList>
            <consortium name="US DOE Joint Genome Institute (JGI-PGF)"/>
            <person name="Walter F."/>
            <person name="Albersmeier A."/>
            <person name="Kalinowski J."/>
            <person name="Ruckert C."/>
        </authorList>
    </citation>
    <scope>NUCLEOTIDE SEQUENCE</scope>
    <source>
        <strain evidence="4">KCTC 23310</strain>
    </source>
</reference>
<evidence type="ECO:0000256" key="1">
    <source>
        <dbReference type="ARBA" id="ARBA00006252"/>
    </source>
</evidence>
<evidence type="ECO:0000313" key="5">
    <source>
        <dbReference type="Proteomes" id="UP000638981"/>
    </source>
</evidence>
<dbReference type="PANTHER" id="PTHR10204">
    <property type="entry name" value="NAD P H OXIDOREDUCTASE-RELATED"/>
    <property type="match status" value="1"/>
</dbReference>
<sequence length="202" mass="22140">MKILSILAHPRSDSFCHAVSERARAALAAAGHEIAHHDLYAERFDPCLSADEAYTVGDTLEGAISRAVDPVVARHRAEISTADGLLVVHPNWWGKPPAILAGWLDRVLVPGVAYRLAAADGLPEGLLSVRRALILNTSDTPAEREQADFGDPLDLIWRNCVLPFCGVTASQRRVFRPVAGSPDAKREEWLHETEALCRTFYV</sequence>
<gene>
    <name evidence="4" type="ORF">GCM10007315_35750</name>
</gene>
<dbReference type="PANTHER" id="PTHR10204:SF34">
    <property type="entry name" value="NAD(P)H DEHYDROGENASE [QUINONE] 1 ISOFORM 1"/>
    <property type="match status" value="1"/>
</dbReference>
<dbReference type="RefSeq" id="WP_189413637.1">
    <property type="nucleotide sequence ID" value="NZ_BMYJ01000018.1"/>
</dbReference>
<accession>A0A918TYM6</accession>
<dbReference type="EMBL" id="BMYJ01000018">
    <property type="protein sequence ID" value="GHC67549.1"/>
    <property type="molecule type" value="Genomic_DNA"/>
</dbReference>
<feature type="domain" description="Flavodoxin-like fold" evidence="3">
    <location>
        <begin position="1"/>
        <end position="184"/>
    </location>
</feature>
<dbReference type="AlphaFoldDB" id="A0A918TYM6"/>
<evidence type="ECO:0000313" key="4">
    <source>
        <dbReference type="EMBL" id="GHC67549.1"/>
    </source>
</evidence>
<evidence type="ECO:0000259" key="3">
    <source>
        <dbReference type="Pfam" id="PF02525"/>
    </source>
</evidence>
<dbReference type="InterPro" id="IPR051545">
    <property type="entry name" value="NAD(P)H_dehydrogenase_qn"/>
</dbReference>
<protein>
    <submittedName>
        <fullName evidence="4">NAD(P)H dehydrogenase (Quinone)</fullName>
    </submittedName>
</protein>
<keyword evidence="5" id="KW-1185">Reference proteome</keyword>
<comment type="similarity">
    <text evidence="1">Belongs to the NAD(P)H dehydrogenase (quinone) family.</text>
</comment>